<accession>T1BHD0</accession>
<organism evidence="1">
    <name type="scientific">mine drainage metagenome</name>
    <dbReference type="NCBI Taxonomy" id="410659"/>
    <lineage>
        <taxon>unclassified sequences</taxon>
        <taxon>metagenomes</taxon>
        <taxon>ecological metagenomes</taxon>
    </lineage>
</organism>
<reference evidence="1" key="1">
    <citation type="submission" date="2013-08" db="EMBL/GenBank/DDBJ databases">
        <authorList>
            <person name="Mendez C."/>
            <person name="Richter M."/>
            <person name="Ferrer M."/>
            <person name="Sanchez J."/>
        </authorList>
    </citation>
    <scope>NUCLEOTIDE SEQUENCE</scope>
</reference>
<proteinExistence type="predicted"/>
<evidence type="ECO:0000313" key="1">
    <source>
        <dbReference type="EMBL" id="EQD69042.1"/>
    </source>
</evidence>
<name>T1BHD0_9ZZZZ</name>
<sequence length="166" mass="19314">MCDGQPLFERDTEGVRFLRADGNQAFFPLDWRQAALRAIEPRGVHISKLKLLQEEIAKLLILRPNPRGMERESKAEARYPDLSMINLTSWYRSLYQEQEWSDALRRLLRDVWPDFQSFKLVDAGMNTKALQLRFEGETGKPTLLFFEHLSDGERALIGLYMVRAAL</sequence>
<dbReference type="EMBL" id="AUZX01005102">
    <property type="protein sequence ID" value="EQD69042.1"/>
    <property type="molecule type" value="Genomic_DNA"/>
</dbReference>
<comment type="caution">
    <text evidence="1">The sequence shown here is derived from an EMBL/GenBank/DDBJ whole genome shotgun (WGS) entry which is preliminary data.</text>
</comment>
<protein>
    <submittedName>
        <fullName evidence="1">ATPase-like protein</fullName>
    </submittedName>
</protein>
<gene>
    <name evidence="1" type="ORF">B1A_07056</name>
</gene>
<reference evidence="1" key="2">
    <citation type="journal article" date="2014" name="ISME J.">
        <title>Microbial stratification in low pH oxic and suboxic macroscopic growths along an acid mine drainage.</title>
        <authorList>
            <person name="Mendez-Garcia C."/>
            <person name="Mesa V."/>
            <person name="Sprenger R.R."/>
            <person name="Richter M."/>
            <person name="Diez M.S."/>
            <person name="Solano J."/>
            <person name="Bargiela R."/>
            <person name="Golyshina O.V."/>
            <person name="Manteca A."/>
            <person name="Ramos J.L."/>
            <person name="Gallego J.R."/>
            <person name="Llorente I."/>
            <person name="Martins Dos Santos V.A."/>
            <person name="Jensen O.N."/>
            <person name="Pelaez A.I."/>
            <person name="Sanchez J."/>
            <person name="Ferrer M."/>
        </authorList>
    </citation>
    <scope>NUCLEOTIDE SEQUENCE</scope>
</reference>
<feature type="non-terminal residue" evidence="1">
    <location>
        <position position="166"/>
    </location>
</feature>
<dbReference type="AlphaFoldDB" id="T1BHD0"/>